<evidence type="ECO:0000313" key="6">
    <source>
        <dbReference type="Proteomes" id="UP000247810"/>
    </source>
</evidence>
<accession>A0A319DAF5</accession>
<dbReference type="PANTHER" id="PTHR47939:SF13">
    <property type="entry name" value="OS03G0201400 PROTEIN"/>
    <property type="match status" value="1"/>
</dbReference>
<dbReference type="Proteomes" id="UP000247810">
    <property type="component" value="Unassembled WGS sequence"/>
</dbReference>
<dbReference type="InterPro" id="IPR057027">
    <property type="entry name" value="TPR_mt"/>
</dbReference>
<feature type="region of interest" description="Disordered" evidence="3">
    <location>
        <begin position="643"/>
        <end position="671"/>
    </location>
</feature>
<feature type="repeat" description="PPR" evidence="2">
    <location>
        <begin position="511"/>
        <end position="545"/>
    </location>
</feature>
<keyword evidence="1" id="KW-0677">Repeat</keyword>
<evidence type="ECO:0000256" key="3">
    <source>
        <dbReference type="SAM" id="MobiDB-lite"/>
    </source>
</evidence>
<feature type="repeat" description="PPR" evidence="2">
    <location>
        <begin position="476"/>
        <end position="510"/>
    </location>
</feature>
<organism evidence="5 6">
    <name type="scientific">Aspergillus ellipticus CBS 707.79</name>
    <dbReference type="NCBI Taxonomy" id="1448320"/>
    <lineage>
        <taxon>Eukaryota</taxon>
        <taxon>Fungi</taxon>
        <taxon>Dikarya</taxon>
        <taxon>Ascomycota</taxon>
        <taxon>Pezizomycotina</taxon>
        <taxon>Eurotiomycetes</taxon>
        <taxon>Eurotiomycetidae</taxon>
        <taxon>Eurotiales</taxon>
        <taxon>Aspergillaceae</taxon>
        <taxon>Aspergillus</taxon>
        <taxon>Aspergillus subgen. Circumdati</taxon>
    </lineage>
</organism>
<dbReference type="Pfam" id="PF23276">
    <property type="entry name" value="TPR_24"/>
    <property type="match status" value="1"/>
</dbReference>
<evidence type="ECO:0000259" key="4">
    <source>
        <dbReference type="Pfam" id="PF23276"/>
    </source>
</evidence>
<feature type="compositionally biased region" description="Polar residues" evidence="3">
    <location>
        <begin position="41"/>
        <end position="51"/>
    </location>
</feature>
<dbReference type="PROSITE" id="PS51375">
    <property type="entry name" value="PPR"/>
    <property type="match status" value="2"/>
</dbReference>
<dbReference type="NCBIfam" id="TIGR00756">
    <property type="entry name" value="PPR"/>
    <property type="match status" value="1"/>
</dbReference>
<evidence type="ECO:0000313" key="5">
    <source>
        <dbReference type="EMBL" id="PYH91347.1"/>
    </source>
</evidence>
<dbReference type="PANTHER" id="PTHR47939">
    <property type="entry name" value="MEMBRANE-ASSOCIATED SALT-INDUCIBLE PROTEIN-LIKE"/>
    <property type="match status" value="1"/>
</dbReference>
<dbReference type="Gene3D" id="1.25.40.10">
    <property type="entry name" value="Tetratricopeptide repeat domain"/>
    <property type="match status" value="2"/>
</dbReference>
<dbReference type="InterPro" id="IPR011990">
    <property type="entry name" value="TPR-like_helical_dom_sf"/>
</dbReference>
<feature type="region of interest" description="Disordered" evidence="3">
    <location>
        <begin position="587"/>
        <end position="606"/>
    </location>
</feature>
<dbReference type="OrthoDB" id="747253at2759"/>
<keyword evidence="6" id="KW-1185">Reference proteome</keyword>
<sequence>MLRTTVALDGLWYCLCPSFSAATLNRARVSLLSESRLPKQPRSTVPISSSQRRCHSSVPPTPRSHGIVIAEEERSIFKRSGHPRKTNQASHDDNVRSIPRKPPPRVPASFQTMPLARLESLLQDRVAKGPTVYNVTQILRTLIQGRHVHPEMRHYRGLIFANSEPERGSPAVVRELLTEMEANGIPADSGTLHAALQALAVHPDYILRQEILHTLRDRWLTLSPAGWHFVVAGLIREHQLELALDHIDQMERKGIVVEAWLHSMLVYYLCEFEEFDEVLRLMRSRTKNSIDMTPELWLYVLTVASAASHYETAWYIWRERVEFRYLEPPYSVCSTVLTLAARAGNVELATSVIRFLAETTETPNLLDYERMVEAHAVSGDLYSGFEVLCQMHSAGIVLEKSSTRAIVTSMIQKKILPRRAWGMLKRMRSPKRDIPLKCAEAVFEVCRHEAPNNVAMVDDGIALYKELYALCRDNPDASTYNILIGMCRRAREIDAAMFLVKEMAALEVVPDHTTYEHLVMMCLEAGNFESAYMYFEDMLEQAVRPSEEVRADIREICAQSQDHYATRLRYHPQMLDGSVGSLVDEISSTPSEAEDDSPQQHDNPFRRWGLTREEADQMMSYKAKRAAAKQRRKRKRRAIAIAQAQEEEGWMDYEPGGLIPEDQQQAEEENR</sequence>
<dbReference type="InterPro" id="IPR002885">
    <property type="entry name" value="PPR_rpt"/>
</dbReference>
<proteinExistence type="predicted"/>
<feature type="domain" description="Pentatricopeptide repeat-containing protein-mitochondrial" evidence="4">
    <location>
        <begin position="332"/>
        <end position="447"/>
    </location>
</feature>
<evidence type="ECO:0000256" key="2">
    <source>
        <dbReference type="PROSITE-ProRule" id="PRU00708"/>
    </source>
</evidence>
<evidence type="ECO:0000256" key="1">
    <source>
        <dbReference type="ARBA" id="ARBA00022737"/>
    </source>
</evidence>
<dbReference type="AlphaFoldDB" id="A0A319DAF5"/>
<dbReference type="Pfam" id="PF13812">
    <property type="entry name" value="PPR_3"/>
    <property type="match status" value="1"/>
</dbReference>
<dbReference type="InterPro" id="IPR050667">
    <property type="entry name" value="PPR-containing_protein"/>
</dbReference>
<reference evidence="5 6" key="1">
    <citation type="submission" date="2018-02" db="EMBL/GenBank/DDBJ databases">
        <title>The genomes of Aspergillus section Nigri reveals drivers in fungal speciation.</title>
        <authorList>
            <consortium name="DOE Joint Genome Institute"/>
            <person name="Vesth T.C."/>
            <person name="Nybo J."/>
            <person name="Theobald S."/>
            <person name="Brandl J."/>
            <person name="Frisvad J.C."/>
            <person name="Nielsen K.F."/>
            <person name="Lyhne E.K."/>
            <person name="Kogle M.E."/>
            <person name="Kuo A."/>
            <person name="Riley R."/>
            <person name="Clum A."/>
            <person name="Nolan M."/>
            <person name="Lipzen A."/>
            <person name="Salamov A."/>
            <person name="Henrissat B."/>
            <person name="Wiebenga A."/>
            <person name="De vries R.P."/>
            <person name="Grigoriev I.V."/>
            <person name="Mortensen U.H."/>
            <person name="Andersen M.R."/>
            <person name="Baker S.E."/>
        </authorList>
    </citation>
    <scope>NUCLEOTIDE SEQUENCE [LARGE SCALE GENOMIC DNA]</scope>
    <source>
        <strain evidence="5 6">CBS 707.79</strain>
    </source>
</reference>
<name>A0A319DAF5_9EURO</name>
<dbReference type="STRING" id="1448320.A0A319DAF5"/>
<protein>
    <submittedName>
        <fullName evidence="5">Pentatricopeptide repeat protein</fullName>
    </submittedName>
</protein>
<dbReference type="VEuPathDB" id="FungiDB:BO71DRAFT_359592"/>
<dbReference type="EMBL" id="KZ825948">
    <property type="protein sequence ID" value="PYH91347.1"/>
    <property type="molecule type" value="Genomic_DNA"/>
</dbReference>
<gene>
    <name evidence="5" type="ORF">BO71DRAFT_359592</name>
</gene>
<feature type="region of interest" description="Disordered" evidence="3">
    <location>
        <begin position="36"/>
        <end position="107"/>
    </location>
</feature>